<feature type="domain" description="DEAD-box RNA helicase Q" evidence="9">
    <location>
        <begin position="3"/>
        <end position="31"/>
    </location>
</feature>
<evidence type="ECO:0000256" key="6">
    <source>
        <dbReference type="RuleBase" id="RU000492"/>
    </source>
</evidence>
<dbReference type="RefSeq" id="WP_249333115.1">
    <property type="nucleotide sequence ID" value="NZ_JACRSY010000018.1"/>
</dbReference>
<evidence type="ECO:0000313" key="11">
    <source>
        <dbReference type="Proteomes" id="UP000655830"/>
    </source>
</evidence>
<dbReference type="InterPro" id="IPR014014">
    <property type="entry name" value="RNA_helicase_DEAD_Q_motif"/>
</dbReference>
<dbReference type="GO" id="GO:0033592">
    <property type="term" value="F:RNA strand annealing activity"/>
    <property type="evidence" value="ECO:0007669"/>
    <property type="project" value="TreeGrafter"/>
</dbReference>
<dbReference type="GO" id="GO:0009409">
    <property type="term" value="P:response to cold"/>
    <property type="evidence" value="ECO:0007669"/>
    <property type="project" value="TreeGrafter"/>
</dbReference>
<evidence type="ECO:0000256" key="4">
    <source>
        <dbReference type="ARBA" id="ARBA00022840"/>
    </source>
</evidence>
<sequence>MENTFSTLGLDPSLIEGLAKQNITEPMPIQSLVIPTALEGKDLIAQAHTGSGKTLAFLLPLFTKVDTKQRQTQALILAPTHELVVQIQEQIRLLAENSSKAVTSLTIMGGMNIEKQIEKLKKNKPHIIVGSTGRILDLMKKKKITAHTIKMIVLDEADNLLDKNQSHPIKDILKTVMRDTQIMLFSATINDFTLKTAESLLKDPVRLNACEETILNPNITHLYTVVEFRKKLETLRKMLTTQNPTKSLVFLNNNHEVEVAVNKLAFHDKKVGGLYGSQTKEQRKQTLDQFRSGKLNVLVSSDLSARGLDIPNISHVFSMDLPPSAHDYLHRAGRSARGHNKGTSISILTPKDLATVKEYEKKLGIQMTEL</sequence>
<dbReference type="GO" id="GO:0005524">
    <property type="term" value="F:ATP binding"/>
    <property type="evidence" value="ECO:0007669"/>
    <property type="project" value="UniProtKB-KW"/>
</dbReference>
<dbReference type="InterPro" id="IPR014001">
    <property type="entry name" value="Helicase_ATP-bd"/>
</dbReference>
<keyword evidence="2 6" id="KW-0378">Hydrolase</keyword>
<evidence type="ECO:0000259" key="7">
    <source>
        <dbReference type="PROSITE" id="PS51192"/>
    </source>
</evidence>
<dbReference type="InterPro" id="IPR001650">
    <property type="entry name" value="Helicase_C-like"/>
</dbReference>
<feature type="domain" description="Helicase C-terminal" evidence="8">
    <location>
        <begin position="227"/>
        <end position="370"/>
    </location>
</feature>
<comment type="similarity">
    <text evidence="6">Belongs to the DEAD box helicase family.</text>
</comment>
<dbReference type="InterPro" id="IPR011545">
    <property type="entry name" value="DEAD/DEAH_box_helicase_dom"/>
</dbReference>
<name>A0A926IET5_9FIRM</name>
<accession>A0A926IET5</accession>
<dbReference type="EMBL" id="JACRSY010000018">
    <property type="protein sequence ID" value="MBC8580254.1"/>
    <property type="molecule type" value="Genomic_DNA"/>
</dbReference>
<dbReference type="Pfam" id="PF00271">
    <property type="entry name" value="Helicase_C"/>
    <property type="match status" value="1"/>
</dbReference>
<dbReference type="GO" id="GO:0016787">
    <property type="term" value="F:hydrolase activity"/>
    <property type="evidence" value="ECO:0007669"/>
    <property type="project" value="UniProtKB-KW"/>
</dbReference>
<dbReference type="GO" id="GO:0003724">
    <property type="term" value="F:RNA helicase activity"/>
    <property type="evidence" value="ECO:0007669"/>
    <property type="project" value="InterPro"/>
</dbReference>
<evidence type="ECO:0000313" key="10">
    <source>
        <dbReference type="EMBL" id="MBC8580254.1"/>
    </source>
</evidence>
<dbReference type="SMART" id="SM00487">
    <property type="entry name" value="DEXDc"/>
    <property type="match status" value="1"/>
</dbReference>
<dbReference type="Proteomes" id="UP000655830">
    <property type="component" value="Unassembled WGS sequence"/>
</dbReference>
<dbReference type="SUPFAM" id="SSF52540">
    <property type="entry name" value="P-loop containing nucleoside triphosphate hydrolases"/>
    <property type="match status" value="1"/>
</dbReference>
<protein>
    <submittedName>
        <fullName evidence="10">DEAD/DEAH box helicase</fullName>
    </submittedName>
</protein>
<dbReference type="PANTHER" id="PTHR47963:SF7">
    <property type="entry name" value="ATP-DEPENDENT RNA HELICASE YFML-RELATED"/>
    <property type="match status" value="1"/>
</dbReference>
<evidence type="ECO:0000256" key="2">
    <source>
        <dbReference type="ARBA" id="ARBA00022801"/>
    </source>
</evidence>
<organism evidence="10 11">
    <name type="scientific">Zhenhengia yiwuensis</name>
    <dbReference type="NCBI Taxonomy" id="2763666"/>
    <lineage>
        <taxon>Bacteria</taxon>
        <taxon>Bacillati</taxon>
        <taxon>Bacillota</taxon>
        <taxon>Clostridia</taxon>
        <taxon>Lachnospirales</taxon>
        <taxon>Lachnospiraceae</taxon>
        <taxon>Zhenhengia</taxon>
    </lineage>
</organism>
<keyword evidence="11" id="KW-1185">Reference proteome</keyword>
<evidence type="ECO:0000259" key="9">
    <source>
        <dbReference type="PROSITE" id="PS51195"/>
    </source>
</evidence>
<dbReference type="CDD" id="cd18787">
    <property type="entry name" value="SF2_C_DEAD"/>
    <property type="match status" value="1"/>
</dbReference>
<dbReference type="InterPro" id="IPR027417">
    <property type="entry name" value="P-loop_NTPase"/>
</dbReference>
<proteinExistence type="inferred from homology"/>
<dbReference type="PROSITE" id="PS51195">
    <property type="entry name" value="Q_MOTIF"/>
    <property type="match status" value="1"/>
</dbReference>
<feature type="short sequence motif" description="Q motif" evidence="5">
    <location>
        <begin position="3"/>
        <end position="31"/>
    </location>
</feature>
<dbReference type="Pfam" id="PF00270">
    <property type="entry name" value="DEAD"/>
    <property type="match status" value="1"/>
</dbReference>
<dbReference type="InterPro" id="IPR050547">
    <property type="entry name" value="DEAD_box_RNA_helicases"/>
</dbReference>
<dbReference type="GO" id="GO:0005829">
    <property type="term" value="C:cytosol"/>
    <property type="evidence" value="ECO:0007669"/>
    <property type="project" value="TreeGrafter"/>
</dbReference>
<dbReference type="PROSITE" id="PS51194">
    <property type="entry name" value="HELICASE_CTER"/>
    <property type="match status" value="1"/>
</dbReference>
<gene>
    <name evidence="10" type="ORF">H8718_12030</name>
</gene>
<comment type="caution">
    <text evidence="10">The sequence shown here is derived from an EMBL/GenBank/DDBJ whole genome shotgun (WGS) entry which is preliminary data.</text>
</comment>
<dbReference type="CDD" id="cd00268">
    <property type="entry name" value="DEADc"/>
    <property type="match status" value="1"/>
</dbReference>
<dbReference type="AlphaFoldDB" id="A0A926IET5"/>
<keyword evidence="4 6" id="KW-0067">ATP-binding</keyword>
<evidence type="ECO:0000259" key="8">
    <source>
        <dbReference type="PROSITE" id="PS51194"/>
    </source>
</evidence>
<keyword evidence="3 6" id="KW-0347">Helicase</keyword>
<dbReference type="InterPro" id="IPR044742">
    <property type="entry name" value="DEAD/DEAH_RhlB"/>
</dbReference>
<evidence type="ECO:0000256" key="1">
    <source>
        <dbReference type="ARBA" id="ARBA00022741"/>
    </source>
</evidence>
<dbReference type="SMART" id="SM00490">
    <property type="entry name" value="HELICc"/>
    <property type="match status" value="1"/>
</dbReference>
<dbReference type="InterPro" id="IPR000629">
    <property type="entry name" value="RNA-helicase_DEAD-box_CS"/>
</dbReference>
<dbReference type="PROSITE" id="PS00039">
    <property type="entry name" value="DEAD_ATP_HELICASE"/>
    <property type="match status" value="1"/>
</dbReference>
<evidence type="ECO:0000256" key="3">
    <source>
        <dbReference type="ARBA" id="ARBA00022806"/>
    </source>
</evidence>
<evidence type="ECO:0000256" key="5">
    <source>
        <dbReference type="PROSITE-ProRule" id="PRU00552"/>
    </source>
</evidence>
<reference evidence="10" key="1">
    <citation type="submission" date="2020-08" db="EMBL/GenBank/DDBJ databases">
        <title>Genome public.</title>
        <authorList>
            <person name="Liu C."/>
            <person name="Sun Q."/>
        </authorList>
    </citation>
    <scope>NUCLEOTIDE SEQUENCE</scope>
    <source>
        <strain evidence="10">NSJ-12</strain>
    </source>
</reference>
<dbReference type="PROSITE" id="PS51192">
    <property type="entry name" value="HELICASE_ATP_BIND_1"/>
    <property type="match status" value="1"/>
</dbReference>
<keyword evidence="1 6" id="KW-0547">Nucleotide-binding</keyword>
<dbReference type="Gene3D" id="3.40.50.300">
    <property type="entry name" value="P-loop containing nucleotide triphosphate hydrolases"/>
    <property type="match status" value="2"/>
</dbReference>
<feature type="domain" description="Helicase ATP-binding" evidence="7">
    <location>
        <begin position="34"/>
        <end position="207"/>
    </location>
</feature>
<dbReference type="PANTHER" id="PTHR47963">
    <property type="entry name" value="DEAD-BOX ATP-DEPENDENT RNA HELICASE 47, MITOCHONDRIAL"/>
    <property type="match status" value="1"/>
</dbReference>
<dbReference type="GO" id="GO:0005840">
    <property type="term" value="C:ribosome"/>
    <property type="evidence" value="ECO:0007669"/>
    <property type="project" value="TreeGrafter"/>
</dbReference>